<reference evidence="2 3" key="1">
    <citation type="submission" date="2021-06" db="EMBL/GenBank/DDBJ databases">
        <title>Caerostris darwini draft genome.</title>
        <authorList>
            <person name="Kono N."/>
            <person name="Arakawa K."/>
        </authorList>
    </citation>
    <scope>NUCLEOTIDE SEQUENCE [LARGE SCALE GENOMIC DNA]</scope>
</reference>
<gene>
    <name evidence="2" type="ORF">CDAR_372171</name>
</gene>
<evidence type="ECO:0000313" key="2">
    <source>
        <dbReference type="EMBL" id="GIY75133.1"/>
    </source>
</evidence>
<keyword evidence="3" id="KW-1185">Reference proteome</keyword>
<feature type="region of interest" description="Disordered" evidence="1">
    <location>
        <begin position="1"/>
        <end position="38"/>
    </location>
</feature>
<dbReference type="Proteomes" id="UP001054837">
    <property type="component" value="Unassembled WGS sequence"/>
</dbReference>
<comment type="caution">
    <text evidence="2">The sequence shown here is derived from an EMBL/GenBank/DDBJ whole genome shotgun (WGS) entry which is preliminary data.</text>
</comment>
<protein>
    <submittedName>
        <fullName evidence="2">Uncharacterized protein</fullName>
    </submittedName>
</protein>
<sequence>MNTLKHIQSRIPKGRLSDRTQFNKKSKQSEENWVTESKRNSNILPRGRVTKANDFPERLSPSRRPAARCEPVTVNEIVTEPNYLQQR</sequence>
<evidence type="ECO:0000313" key="3">
    <source>
        <dbReference type="Proteomes" id="UP001054837"/>
    </source>
</evidence>
<dbReference type="AlphaFoldDB" id="A0AAV4VYS6"/>
<proteinExistence type="predicted"/>
<organism evidence="2 3">
    <name type="scientific">Caerostris darwini</name>
    <dbReference type="NCBI Taxonomy" id="1538125"/>
    <lineage>
        <taxon>Eukaryota</taxon>
        <taxon>Metazoa</taxon>
        <taxon>Ecdysozoa</taxon>
        <taxon>Arthropoda</taxon>
        <taxon>Chelicerata</taxon>
        <taxon>Arachnida</taxon>
        <taxon>Araneae</taxon>
        <taxon>Araneomorphae</taxon>
        <taxon>Entelegynae</taxon>
        <taxon>Araneoidea</taxon>
        <taxon>Araneidae</taxon>
        <taxon>Caerostris</taxon>
    </lineage>
</organism>
<evidence type="ECO:0000256" key="1">
    <source>
        <dbReference type="SAM" id="MobiDB-lite"/>
    </source>
</evidence>
<dbReference type="EMBL" id="BPLQ01013825">
    <property type="protein sequence ID" value="GIY75133.1"/>
    <property type="molecule type" value="Genomic_DNA"/>
</dbReference>
<accession>A0AAV4VYS6</accession>
<name>A0AAV4VYS6_9ARAC</name>